<evidence type="ECO:0000256" key="7">
    <source>
        <dbReference type="ARBA" id="ARBA00023180"/>
    </source>
</evidence>
<evidence type="ECO:0000256" key="6">
    <source>
        <dbReference type="ARBA" id="ARBA00023157"/>
    </source>
</evidence>
<evidence type="ECO:0000256" key="5">
    <source>
        <dbReference type="ARBA" id="ARBA00022729"/>
    </source>
</evidence>
<comment type="subcellular location">
    <subcellularLocation>
        <location evidence="1">Cell membrane</location>
        <topology evidence="1">Lipid-anchor</topology>
        <topology evidence="1">GPI-anchor</topology>
    </subcellularLocation>
</comment>
<keyword evidence="5 10" id="KW-0732">Signal</keyword>
<dbReference type="Gene3D" id="1.10.110.10">
    <property type="entry name" value="Plant lipid-transfer and hydrophobic proteins"/>
    <property type="match status" value="1"/>
</dbReference>
<organism evidence="12 13">
    <name type="scientific">Artemisia annua</name>
    <name type="common">Sweet wormwood</name>
    <dbReference type="NCBI Taxonomy" id="35608"/>
    <lineage>
        <taxon>Eukaryota</taxon>
        <taxon>Viridiplantae</taxon>
        <taxon>Streptophyta</taxon>
        <taxon>Embryophyta</taxon>
        <taxon>Tracheophyta</taxon>
        <taxon>Spermatophyta</taxon>
        <taxon>Magnoliopsida</taxon>
        <taxon>eudicotyledons</taxon>
        <taxon>Gunneridae</taxon>
        <taxon>Pentapetalae</taxon>
        <taxon>asterids</taxon>
        <taxon>campanulids</taxon>
        <taxon>Asterales</taxon>
        <taxon>Asteraceae</taxon>
        <taxon>Asteroideae</taxon>
        <taxon>Anthemideae</taxon>
        <taxon>Artemisiinae</taxon>
        <taxon>Artemisia</taxon>
    </lineage>
</organism>
<proteinExistence type="inferred from homology"/>
<dbReference type="GO" id="GO:0005886">
    <property type="term" value="C:plasma membrane"/>
    <property type="evidence" value="ECO:0007669"/>
    <property type="project" value="UniProtKB-SubCell"/>
</dbReference>
<evidence type="ECO:0000256" key="9">
    <source>
        <dbReference type="SAM" id="Phobius"/>
    </source>
</evidence>
<protein>
    <submittedName>
        <fullName evidence="12">Glycosylphosphatidylinositol-anchored lipid protein transfer 1</fullName>
    </submittedName>
</protein>
<dbReference type="Proteomes" id="UP000245207">
    <property type="component" value="Unassembled WGS sequence"/>
</dbReference>
<dbReference type="InterPro" id="IPR043325">
    <property type="entry name" value="LTSS"/>
</dbReference>
<evidence type="ECO:0000313" key="12">
    <source>
        <dbReference type="EMBL" id="PWA88798.1"/>
    </source>
</evidence>
<comment type="similarity">
    <text evidence="2">Belongs to the plant LTP family.</text>
</comment>
<evidence type="ECO:0000256" key="3">
    <source>
        <dbReference type="ARBA" id="ARBA00022475"/>
    </source>
</evidence>
<sequence length="189" mass="19900">MLSKCYVLVILVVATVVCGGVGSTDKPLADQCASKLTAVMTCVDFATGKEDTPQQKCCDSVKDMKATNPACICFIIQQIHNGTNPMLQKMKIQESQLLKLPSACKIVNASITDCPKLLKLPSDSADAAIFTNNSTIVPKTTGGMPSSPTTTLPMGSHAHKHNACGLIVGSIMIPLVLSLAMSSTSVFRV</sequence>
<keyword evidence="13" id="KW-1185">Reference proteome</keyword>
<evidence type="ECO:0000256" key="10">
    <source>
        <dbReference type="SAM" id="SignalP"/>
    </source>
</evidence>
<feature type="chain" id="PRO_5015595521" evidence="10">
    <location>
        <begin position="20"/>
        <end position="189"/>
    </location>
</feature>
<evidence type="ECO:0000256" key="2">
    <source>
        <dbReference type="ARBA" id="ARBA00009748"/>
    </source>
</evidence>
<evidence type="ECO:0000256" key="4">
    <source>
        <dbReference type="ARBA" id="ARBA00022622"/>
    </source>
</evidence>
<keyword evidence="9" id="KW-0472">Membrane</keyword>
<keyword evidence="3" id="KW-1003">Cell membrane</keyword>
<dbReference type="OrthoDB" id="1882492at2759"/>
<dbReference type="PANTHER" id="PTHR33044">
    <property type="entry name" value="BIFUNCTIONAL INHIBITOR/LIPID-TRANSFER PROTEIN/SEED STORAGE 2S ALBUMIN SUPERFAMILY PROTEIN-RELATED"/>
    <property type="match status" value="1"/>
</dbReference>
<dbReference type="EMBL" id="PKPP01000777">
    <property type="protein sequence ID" value="PWA88798.1"/>
    <property type="molecule type" value="Genomic_DNA"/>
</dbReference>
<evidence type="ECO:0000256" key="1">
    <source>
        <dbReference type="ARBA" id="ARBA00004609"/>
    </source>
</evidence>
<evidence type="ECO:0000256" key="8">
    <source>
        <dbReference type="ARBA" id="ARBA00023288"/>
    </source>
</evidence>
<dbReference type="SMART" id="SM00499">
    <property type="entry name" value="AAI"/>
    <property type="match status" value="1"/>
</dbReference>
<dbReference type="InterPro" id="IPR036312">
    <property type="entry name" value="Bifun_inhib/LTP/seed_sf"/>
</dbReference>
<accession>A0A2U1PSQ0</accession>
<keyword evidence="4" id="KW-0336">GPI-anchor</keyword>
<feature type="transmembrane region" description="Helical" evidence="9">
    <location>
        <begin position="166"/>
        <end position="187"/>
    </location>
</feature>
<evidence type="ECO:0000313" key="13">
    <source>
        <dbReference type="Proteomes" id="UP000245207"/>
    </source>
</evidence>
<keyword evidence="9" id="KW-0812">Transmembrane</keyword>
<keyword evidence="8" id="KW-0449">Lipoprotein</keyword>
<feature type="domain" description="Bifunctional inhibitor/plant lipid transfer protein/seed storage helical" evidence="11">
    <location>
        <begin position="32"/>
        <end position="114"/>
    </location>
</feature>
<dbReference type="STRING" id="35608.A0A2U1PSQ0"/>
<dbReference type="GO" id="GO:0098552">
    <property type="term" value="C:side of membrane"/>
    <property type="evidence" value="ECO:0007669"/>
    <property type="project" value="UniProtKB-KW"/>
</dbReference>
<dbReference type="InterPro" id="IPR016140">
    <property type="entry name" value="Bifunc_inhib/LTP/seed_store"/>
</dbReference>
<evidence type="ECO:0000259" key="11">
    <source>
        <dbReference type="SMART" id="SM00499"/>
    </source>
</evidence>
<keyword evidence="7" id="KW-0325">Glycoprotein</keyword>
<feature type="signal peptide" evidence="10">
    <location>
        <begin position="1"/>
        <end position="19"/>
    </location>
</feature>
<gene>
    <name evidence="12" type="ORF">CTI12_AA118130</name>
</gene>
<keyword evidence="6" id="KW-1015">Disulfide bond</keyword>
<comment type="caution">
    <text evidence="12">The sequence shown here is derived from an EMBL/GenBank/DDBJ whole genome shotgun (WGS) entry which is preliminary data.</text>
</comment>
<dbReference type="CDD" id="cd00010">
    <property type="entry name" value="AAI_LTSS"/>
    <property type="match status" value="1"/>
</dbReference>
<dbReference type="Pfam" id="PF14368">
    <property type="entry name" value="LTP_2"/>
    <property type="match status" value="1"/>
</dbReference>
<name>A0A2U1PSQ0_ARTAN</name>
<dbReference type="AlphaFoldDB" id="A0A2U1PSQ0"/>
<reference evidence="12 13" key="1">
    <citation type="journal article" date="2018" name="Mol. Plant">
        <title>The genome of Artemisia annua provides insight into the evolution of Asteraceae family and artemisinin biosynthesis.</title>
        <authorList>
            <person name="Shen Q."/>
            <person name="Zhang L."/>
            <person name="Liao Z."/>
            <person name="Wang S."/>
            <person name="Yan T."/>
            <person name="Shi P."/>
            <person name="Liu M."/>
            <person name="Fu X."/>
            <person name="Pan Q."/>
            <person name="Wang Y."/>
            <person name="Lv Z."/>
            <person name="Lu X."/>
            <person name="Zhang F."/>
            <person name="Jiang W."/>
            <person name="Ma Y."/>
            <person name="Chen M."/>
            <person name="Hao X."/>
            <person name="Li L."/>
            <person name="Tang Y."/>
            <person name="Lv G."/>
            <person name="Zhou Y."/>
            <person name="Sun X."/>
            <person name="Brodelius P.E."/>
            <person name="Rose J.K.C."/>
            <person name="Tang K."/>
        </authorList>
    </citation>
    <scope>NUCLEOTIDE SEQUENCE [LARGE SCALE GENOMIC DNA]</scope>
    <source>
        <strain evidence="13">cv. Huhao1</strain>
        <tissue evidence="12">Leaf</tissue>
    </source>
</reference>
<keyword evidence="9" id="KW-1133">Transmembrane helix</keyword>
<dbReference type="SUPFAM" id="SSF47699">
    <property type="entry name" value="Bifunctional inhibitor/lipid-transfer protein/seed storage 2S albumin"/>
    <property type="match status" value="1"/>
</dbReference>